<dbReference type="Proteomes" id="UP000063699">
    <property type="component" value="Chromosome"/>
</dbReference>
<dbReference type="PROSITE" id="PS00138">
    <property type="entry name" value="SUBTILASE_SER"/>
    <property type="match status" value="1"/>
</dbReference>
<keyword evidence="7" id="KW-0732">Signal</keyword>
<feature type="domain" description="Peptidase S8/S53" evidence="8">
    <location>
        <begin position="200"/>
        <end position="451"/>
    </location>
</feature>
<dbReference type="PRINTS" id="PR00723">
    <property type="entry name" value="SUBTILISIN"/>
</dbReference>
<dbReference type="PROSITE" id="PS00137">
    <property type="entry name" value="SUBTILASE_HIS"/>
    <property type="match status" value="1"/>
</dbReference>
<dbReference type="InterPro" id="IPR015500">
    <property type="entry name" value="Peptidase_S8_subtilisin-rel"/>
</dbReference>
<dbReference type="PANTHER" id="PTHR43806">
    <property type="entry name" value="PEPTIDASE S8"/>
    <property type="match status" value="1"/>
</dbReference>
<reference evidence="9 10" key="1">
    <citation type="submission" date="2015-07" db="EMBL/GenBank/DDBJ databases">
        <title>Genome sequencing of Kibdelosporangium phytohabitans.</title>
        <authorList>
            <person name="Qin S."/>
            <person name="Xing K."/>
        </authorList>
    </citation>
    <scope>NUCLEOTIDE SEQUENCE [LARGE SCALE GENOMIC DNA]</scope>
    <source>
        <strain evidence="9 10">KLBMP1111</strain>
    </source>
</reference>
<dbReference type="STRING" id="860235.AOZ06_06090"/>
<keyword evidence="2 6" id="KW-0645">Protease</keyword>
<dbReference type="InterPro" id="IPR023828">
    <property type="entry name" value="Peptidase_S8_Ser-AS"/>
</dbReference>
<dbReference type="SUPFAM" id="SSF52743">
    <property type="entry name" value="Subtilisin-like"/>
    <property type="match status" value="1"/>
</dbReference>
<keyword evidence="3 6" id="KW-0378">Hydrolase</keyword>
<evidence type="ECO:0000256" key="2">
    <source>
        <dbReference type="ARBA" id="ARBA00022670"/>
    </source>
</evidence>
<dbReference type="InterPro" id="IPR022398">
    <property type="entry name" value="Peptidase_S8_His-AS"/>
</dbReference>
<gene>
    <name evidence="9" type="ORF">AOZ06_06090</name>
</gene>
<feature type="chain" id="PRO_5039168165" description="Peptidase S8/S53 domain-containing protein" evidence="7">
    <location>
        <begin position="25"/>
        <end position="1159"/>
    </location>
</feature>
<feature type="active site" description="Charge relay system" evidence="5 6">
    <location>
        <position position="413"/>
    </location>
</feature>
<dbReference type="GO" id="GO:0004252">
    <property type="term" value="F:serine-type endopeptidase activity"/>
    <property type="evidence" value="ECO:0007669"/>
    <property type="project" value="UniProtKB-UniRule"/>
</dbReference>
<evidence type="ECO:0000313" key="10">
    <source>
        <dbReference type="Proteomes" id="UP000063699"/>
    </source>
</evidence>
<dbReference type="OrthoDB" id="3644449at2"/>
<sequence length="1159" mass="121045">MRVLTHAAIFAVLVSGLAVAPATAEPRTAAAQDKSTTVTLVTGDKVTVTRRGPSWDVRVQPAVRFGAQQGFLRHAGPSGVTVIPMSVAPLVRSGQLDRALFDVTKLIELGYDDARTPDIPLLVESRSDQARSGVAALGRVTRDLPAAGMTALMTPKRDAAKVFDTAKNHKIWLNGKAFPTLDQSVPQVGAPAAWQAGHTGAGATIAVLDTGYDKGHPDLAGIVKGEKDFTGDGIQDTIGHGTHVASTAAGRGTASGGKYTGVAKGANLLIGKVCGSFGCPFDAILDGMQWAADNGAKVVNMSLGGGQSDGTDPMETAVNRISAEKGTLFVIAAGNNSGAKVSSPAAADAALAVGSVNKQDKLSPFSSPGPRYKDYAVKPDIAAPGESIVAARAKGTLGNVAVDEFHAKISGTSMATPHVAGAAAIVAAQHPDWTGQQIKTALMGSAHPVANATIYQQGVGRLDVARAVGQSVTATTGSLSLGYIKWPQPGTVLSKPLTYRNFGAAPVTLALSVTDTAFKLSVAEVTVPAGGEATVTVSFDGPQATPASYGGLVVAKSGSTEVRTAVGATKEPESYDFTARSIDRDGGVNGSGVVMVQSLDNPDITFFPLSPGDTARVPAGRYAVISHVLTPLPSGFSVTQVSKPEIRVKADTTVELDARPGVRVSTSIDRADAGRYGSASGQLVKVGEAVAGGVGGGDDLYAVPTAGEYDHFMYFDSASFEQPLVRLTVTKPEQFEPSVDWVPGSPKITGNRELSTVDVVRARPEDLAQRDVRGKVAVFTIAVGEELEFIPRLKALRSAGAAAAFFYFTDSNGAALPEPPPLPTLYPLDDQGPRLAKLGTATVQIAGIAVSPYHYELSYPSLGAIPANLTHQAKTKDLAEVRANYRAAGREADVFADPFANDFPLAGAGGAPIPLPTSRTEYYTPDTVAWQQVSYIDRRYLNLGERKVHRRGPVSTSDWYKAVLGPGQAKLTRTNATLTAELPLFTDAAQHAGPTFADRGDTVLYADGKEIGRSGEPGFGEFTLGAGQARYRLSTEATRDNPAWLASTKVTADWEFGSASAGPLPSITFDPKVDNHNAARAGTYAAIPVRPGKGGVVGSVDFSTDDGTTWRKAPLVRAHDQWWAVVWNPSDGFVSLRGQASYPDGNTVSQTIIRAYRVK</sequence>
<dbReference type="RefSeq" id="WP_054288526.1">
    <property type="nucleotide sequence ID" value="NZ_CP012752.1"/>
</dbReference>
<organism evidence="9 10">
    <name type="scientific">Kibdelosporangium phytohabitans</name>
    <dbReference type="NCBI Taxonomy" id="860235"/>
    <lineage>
        <taxon>Bacteria</taxon>
        <taxon>Bacillati</taxon>
        <taxon>Actinomycetota</taxon>
        <taxon>Actinomycetes</taxon>
        <taxon>Pseudonocardiales</taxon>
        <taxon>Pseudonocardiaceae</taxon>
        <taxon>Kibdelosporangium</taxon>
    </lineage>
</organism>
<evidence type="ECO:0000256" key="5">
    <source>
        <dbReference type="PIRSR" id="PIRSR615500-1"/>
    </source>
</evidence>
<dbReference type="Pfam" id="PF00082">
    <property type="entry name" value="Peptidase_S8"/>
    <property type="match status" value="1"/>
</dbReference>
<dbReference type="InterPro" id="IPR000209">
    <property type="entry name" value="Peptidase_S8/S53_dom"/>
</dbReference>
<dbReference type="KEGG" id="kphy:AOZ06_06090"/>
<dbReference type="PROSITE" id="PS51892">
    <property type="entry name" value="SUBTILASE"/>
    <property type="match status" value="1"/>
</dbReference>
<keyword evidence="4 6" id="KW-0720">Serine protease</keyword>
<evidence type="ECO:0000256" key="3">
    <source>
        <dbReference type="ARBA" id="ARBA00022801"/>
    </source>
</evidence>
<protein>
    <recommendedName>
        <fullName evidence="8">Peptidase S8/S53 domain-containing protein</fullName>
    </recommendedName>
</protein>
<evidence type="ECO:0000256" key="7">
    <source>
        <dbReference type="SAM" id="SignalP"/>
    </source>
</evidence>
<evidence type="ECO:0000256" key="6">
    <source>
        <dbReference type="PROSITE-ProRule" id="PRU01240"/>
    </source>
</evidence>
<feature type="active site" description="Charge relay system" evidence="5 6">
    <location>
        <position position="209"/>
    </location>
</feature>
<dbReference type="InterPro" id="IPR050131">
    <property type="entry name" value="Peptidase_S8_subtilisin-like"/>
</dbReference>
<dbReference type="InterPro" id="IPR036852">
    <property type="entry name" value="Peptidase_S8/S53_dom_sf"/>
</dbReference>
<keyword evidence="10" id="KW-1185">Reference proteome</keyword>
<dbReference type="GO" id="GO:0006508">
    <property type="term" value="P:proteolysis"/>
    <property type="evidence" value="ECO:0007669"/>
    <property type="project" value="UniProtKB-KW"/>
</dbReference>
<accession>A0A0N9HWW7</accession>
<evidence type="ECO:0000256" key="1">
    <source>
        <dbReference type="ARBA" id="ARBA00011073"/>
    </source>
</evidence>
<feature type="signal peptide" evidence="7">
    <location>
        <begin position="1"/>
        <end position="24"/>
    </location>
</feature>
<name>A0A0N9HWW7_9PSEU</name>
<evidence type="ECO:0000313" key="9">
    <source>
        <dbReference type="EMBL" id="ALG06553.1"/>
    </source>
</evidence>
<dbReference type="AlphaFoldDB" id="A0A0N9HWW7"/>
<dbReference type="EMBL" id="CP012752">
    <property type="protein sequence ID" value="ALG06553.1"/>
    <property type="molecule type" value="Genomic_DNA"/>
</dbReference>
<dbReference type="Gene3D" id="3.40.50.200">
    <property type="entry name" value="Peptidase S8/S53 domain"/>
    <property type="match status" value="1"/>
</dbReference>
<evidence type="ECO:0000259" key="8">
    <source>
        <dbReference type="Pfam" id="PF00082"/>
    </source>
</evidence>
<proteinExistence type="inferred from homology"/>
<feature type="active site" description="Charge relay system" evidence="5 6">
    <location>
        <position position="240"/>
    </location>
</feature>
<comment type="similarity">
    <text evidence="1 6">Belongs to the peptidase S8 family.</text>
</comment>
<evidence type="ECO:0000256" key="4">
    <source>
        <dbReference type="ARBA" id="ARBA00022825"/>
    </source>
</evidence>
<dbReference type="PANTHER" id="PTHR43806:SF11">
    <property type="entry name" value="CEREVISIN-RELATED"/>
    <property type="match status" value="1"/>
</dbReference>